<evidence type="ECO:0000256" key="1">
    <source>
        <dbReference type="ARBA" id="ARBA00004123"/>
    </source>
</evidence>
<feature type="non-terminal residue" evidence="10">
    <location>
        <position position="1"/>
    </location>
</feature>
<evidence type="ECO:0000256" key="5">
    <source>
        <dbReference type="ARBA" id="ARBA00022776"/>
    </source>
</evidence>
<keyword evidence="5" id="KW-0498">Mitosis</keyword>
<gene>
    <name evidence="10" type="primary">Pmf1</name>
    <name evidence="10" type="ORF">BUCCAP_R01675</name>
</gene>
<evidence type="ECO:0000256" key="8">
    <source>
        <dbReference type="ARBA" id="ARBA00023306"/>
    </source>
</evidence>
<proteinExistence type="predicted"/>
<protein>
    <submittedName>
        <fullName evidence="10">PMF1 factor</fullName>
    </submittedName>
</protein>
<dbReference type="GO" id="GO:0007059">
    <property type="term" value="P:chromosome segregation"/>
    <property type="evidence" value="ECO:0007669"/>
    <property type="project" value="TreeGrafter"/>
</dbReference>
<keyword evidence="7" id="KW-0539">Nucleus</keyword>
<keyword evidence="6" id="KW-0995">Kinetochore</keyword>
<dbReference type="PANTHER" id="PTHR15459:SF3">
    <property type="entry name" value="POLYAMINE-MODULATED FACTOR 1"/>
    <property type="match status" value="1"/>
</dbReference>
<accession>A0A7K9HZI3</accession>
<keyword evidence="8" id="KW-0131">Cell cycle</keyword>
<keyword evidence="11" id="KW-1185">Reference proteome</keyword>
<dbReference type="Pfam" id="PF03980">
    <property type="entry name" value="Nnf1"/>
    <property type="match status" value="1"/>
</dbReference>
<keyword evidence="4" id="KW-0132">Cell division</keyword>
<evidence type="ECO:0000256" key="4">
    <source>
        <dbReference type="ARBA" id="ARBA00022618"/>
    </source>
</evidence>
<evidence type="ECO:0000256" key="3">
    <source>
        <dbReference type="ARBA" id="ARBA00022454"/>
    </source>
</evidence>
<organism evidence="10 11">
    <name type="scientific">Bucco capensis</name>
    <name type="common">collared puffbird</name>
    <dbReference type="NCBI Taxonomy" id="135168"/>
    <lineage>
        <taxon>Eukaryota</taxon>
        <taxon>Metazoa</taxon>
        <taxon>Chordata</taxon>
        <taxon>Craniata</taxon>
        <taxon>Vertebrata</taxon>
        <taxon>Euteleostomi</taxon>
        <taxon>Archelosauria</taxon>
        <taxon>Archosauria</taxon>
        <taxon>Dinosauria</taxon>
        <taxon>Saurischia</taxon>
        <taxon>Theropoda</taxon>
        <taxon>Coelurosauria</taxon>
        <taxon>Aves</taxon>
        <taxon>Neognathae</taxon>
        <taxon>Neoaves</taxon>
        <taxon>Telluraves</taxon>
        <taxon>Coraciimorphae</taxon>
        <taxon>Piciformes</taxon>
        <taxon>Bucconidae</taxon>
        <taxon>Bucco</taxon>
    </lineage>
</organism>
<reference evidence="10 11" key="1">
    <citation type="submission" date="2019-09" db="EMBL/GenBank/DDBJ databases">
        <title>Bird 10,000 Genomes (B10K) Project - Family phase.</title>
        <authorList>
            <person name="Zhang G."/>
        </authorList>
    </citation>
    <scope>NUCLEOTIDE SEQUENCE [LARGE SCALE GENOMIC DNA]</scope>
    <source>
        <strain evidence="10">B10K-DU-001-16</strain>
        <tissue evidence="10">Muscle</tissue>
    </source>
</reference>
<dbReference type="Proteomes" id="UP000534107">
    <property type="component" value="Unassembled WGS sequence"/>
</dbReference>
<dbReference type="InterPro" id="IPR007128">
    <property type="entry name" value="PMF1/Nnf1"/>
</dbReference>
<evidence type="ECO:0000256" key="7">
    <source>
        <dbReference type="ARBA" id="ARBA00023242"/>
    </source>
</evidence>
<dbReference type="GO" id="GO:0000444">
    <property type="term" value="C:MIS12/MIND type complex"/>
    <property type="evidence" value="ECO:0007669"/>
    <property type="project" value="InterPro"/>
</dbReference>
<comment type="caution">
    <text evidence="10">The sequence shown here is derived from an EMBL/GenBank/DDBJ whole genome shotgun (WGS) entry which is preliminary data.</text>
</comment>
<dbReference type="GO" id="GO:0051301">
    <property type="term" value="P:cell division"/>
    <property type="evidence" value="ECO:0007669"/>
    <property type="project" value="UniProtKB-KW"/>
</dbReference>
<evidence type="ECO:0000313" key="11">
    <source>
        <dbReference type="Proteomes" id="UP000534107"/>
    </source>
</evidence>
<feature type="non-terminal residue" evidence="10">
    <location>
        <position position="157"/>
    </location>
</feature>
<dbReference type="AlphaFoldDB" id="A0A7K9HZI3"/>
<evidence type="ECO:0000256" key="6">
    <source>
        <dbReference type="ARBA" id="ARBA00022838"/>
    </source>
</evidence>
<dbReference type="EMBL" id="VWZO01015132">
    <property type="protein sequence ID" value="NXH18442.1"/>
    <property type="molecule type" value="Genomic_DNA"/>
</dbReference>
<name>A0A7K9HZI3_9PICI</name>
<comment type="subcellular location">
    <subcellularLocation>
        <location evidence="2">Chromosome</location>
        <location evidence="2">Centromere</location>
        <location evidence="2">Kinetochore</location>
    </subcellularLocation>
    <subcellularLocation>
        <location evidence="1">Nucleus</location>
    </subcellularLocation>
</comment>
<evidence type="ECO:0000256" key="2">
    <source>
        <dbReference type="ARBA" id="ARBA00004629"/>
    </source>
</evidence>
<dbReference type="GO" id="GO:0005634">
    <property type="term" value="C:nucleus"/>
    <property type="evidence" value="ECO:0007669"/>
    <property type="project" value="UniProtKB-SubCell"/>
</dbReference>
<dbReference type="PANTHER" id="PTHR15459">
    <property type="entry name" value="POLYAMINE-MODULATED FACTOR 1"/>
    <property type="match status" value="1"/>
</dbReference>
<keyword evidence="3" id="KW-0158">Chromosome</keyword>
<evidence type="ECO:0000313" key="10">
    <source>
        <dbReference type="EMBL" id="NXH18442.1"/>
    </source>
</evidence>
<dbReference type="OrthoDB" id="18453at2759"/>
<sequence length="157" mass="18099">PGRSQLFATVVDTFLEKLVAAGSYQRFASCYRRFYKLQPQVTKSIYEQFISQLQSSVREEIEEVKAEGNLEKLFSSLDKIVEEAKNREEPAWRPSGVPEEDTGSAMLPYLLKHRAFLLRILGEKQQENSRAAEAVLAGRGRIRELQQLIEDHRQAWQ</sequence>
<keyword evidence="9" id="KW-0137">Centromere</keyword>
<evidence type="ECO:0000256" key="9">
    <source>
        <dbReference type="ARBA" id="ARBA00023328"/>
    </source>
</evidence>